<organism evidence="1">
    <name type="scientific">viral metagenome</name>
    <dbReference type="NCBI Taxonomy" id="1070528"/>
    <lineage>
        <taxon>unclassified sequences</taxon>
        <taxon>metagenomes</taxon>
        <taxon>organismal metagenomes</taxon>
    </lineage>
</organism>
<proteinExistence type="predicted"/>
<dbReference type="EMBL" id="MN739541">
    <property type="protein sequence ID" value="QHT12151.1"/>
    <property type="molecule type" value="Genomic_DNA"/>
</dbReference>
<dbReference type="AlphaFoldDB" id="A0A6C0D6I6"/>
<evidence type="ECO:0000313" key="1">
    <source>
        <dbReference type="EMBL" id="QHT12151.1"/>
    </source>
</evidence>
<name>A0A6C0D6I6_9ZZZZ</name>
<reference evidence="1" key="1">
    <citation type="journal article" date="2020" name="Nature">
        <title>Giant virus diversity and host interactions through global metagenomics.</title>
        <authorList>
            <person name="Schulz F."/>
            <person name="Roux S."/>
            <person name="Paez-Espino D."/>
            <person name="Jungbluth S."/>
            <person name="Walsh D.A."/>
            <person name="Denef V.J."/>
            <person name="McMahon K.D."/>
            <person name="Konstantinidis K.T."/>
            <person name="Eloe-Fadrosh E.A."/>
            <person name="Kyrpides N.C."/>
            <person name="Woyke T."/>
        </authorList>
    </citation>
    <scope>NUCLEOTIDE SEQUENCE</scope>
    <source>
        <strain evidence="1">GVMAG-M-3300023174-129</strain>
    </source>
</reference>
<protein>
    <submittedName>
        <fullName evidence="1">Uncharacterized protein</fullName>
    </submittedName>
</protein>
<sequence length="305" mass="35991">MTILFSLPVGRSKESAFLRTLNILEYVEDSIVMLNLDVSIPRDYIEENLKIYMNKRVFITMIPRMTRKDGAQYNSVHLHSHISNYKYAKSLNLKFHTIYFVSDSDMFFRKGLYSFIKNYDAGFQVCQNRLKPSNYKEIDFMEGQFVNQVKDSYYMDGLLSDPKITRVGSEQMEGEFYKETLFAKMLDYIDNLAVHYSEAISNVEEATFSTVYFNIFMKDYPVYLPISTIIRDDDLIRDNQRLFNIITRQKEEVSLYKPSTYPALHTFTFGFKRVKYNESQHLIVNDLIKLAKQFLTHYGIPNEEL</sequence>
<accession>A0A6C0D6I6</accession>